<dbReference type="InterPro" id="IPR053145">
    <property type="entry name" value="AB_hydrolase_Est10"/>
</dbReference>
<dbReference type="GO" id="GO:0052689">
    <property type="term" value="F:carboxylic ester hydrolase activity"/>
    <property type="evidence" value="ECO:0007669"/>
    <property type="project" value="TreeGrafter"/>
</dbReference>
<comment type="caution">
    <text evidence="3">The sequence shown here is derived from an EMBL/GenBank/DDBJ whole genome shotgun (WGS) entry which is preliminary data.</text>
</comment>
<dbReference type="PANTHER" id="PTHR43265">
    <property type="entry name" value="ESTERASE ESTD"/>
    <property type="match status" value="1"/>
</dbReference>
<dbReference type="InterPro" id="IPR002471">
    <property type="entry name" value="Pept_S9_AS"/>
</dbReference>
<dbReference type="EMBL" id="QEVW01000012">
    <property type="protein sequence ID" value="RAW13614.1"/>
    <property type="molecule type" value="Genomic_DNA"/>
</dbReference>
<name>A0A329QMM8_9BACL</name>
<dbReference type="Proteomes" id="UP000250642">
    <property type="component" value="Unassembled WGS sequence"/>
</dbReference>
<dbReference type="Gene3D" id="3.40.50.1820">
    <property type="entry name" value="alpha/beta hydrolase"/>
    <property type="match status" value="1"/>
</dbReference>
<evidence type="ECO:0000313" key="4">
    <source>
        <dbReference type="Proteomes" id="UP000250642"/>
    </source>
</evidence>
<proteinExistence type="predicted"/>
<keyword evidence="1 3" id="KW-0378">Hydrolase</keyword>
<protein>
    <submittedName>
        <fullName evidence="3">Alpha/beta hydrolase</fullName>
    </submittedName>
</protein>
<evidence type="ECO:0000313" key="3">
    <source>
        <dbReference type="EMBL" id="RAW13614.1"/>
    </source>
</evidence>
<dbReference type="InterPro" id="IPR022742">
    <property type="entry name" value="Hydrolase_4"/>
</dbReference>
<dbReference type="PROSITE" id="PS00708">
    <property type="entry name" value="PRO_ENDOPEP_SER"/>
    <property type="match status" value="1"/>
</dbReference>
<reference evidence="3 4" key="1">
    <citation type="submission" date="2018-04" db="EMBL/GenBank/DDBJ databases">
        <title>Paenibacillus taichungensis Genome sequencing and assembly.</title>
        <authorList>
            <person name="Xu J."/>
            <person name="Rensing C."/>
            <person name="Mazhar H.S."/>
        </authorList>
    </citation>
    <scope>NUCLEOTIDE SEQUENCE [LARGE SCALE GENOMIC DNA]</scope>
    <source>
        <strain evidence="3 4">NC1</strain>
    </source>
</reference>
<organism evidence="3 4">
    <name type="scientific">Paenibacillus taichungensis</name>
    <dbReference type="NCBI Taxonomy" id="484184"/>
    <lineage>
        <taxon>Bacteria</taxon>
        <taxon>Bacillati</taxon>
        <taxon>Bacillota</taxon>
        <taxon>Bacilli</taxon>
        <taxon>Bacillales</taxon>
        <taxon>Paenibacillaceae</taxon>
        <taxon>Paenibacillus</taxon>
    </lineage>
</organism>
<accession>A0A329QMM8</accession>
<sequence>MNEKIIIGKETKYPLNGMLSLPEDGSSKVPAVVLVHGSGPADMDEKVGNNFPFKDLAEGLSDKGIAVLRYDKRTLVYGKEMKNDTSLSVKEETIEDAILAADLLRQDSRIDANQIFIIGHSLGGMLAPRIDAEGGHFAGIIIMGGSPRKFEEILMDQNDDVLNSLNLFLKMIAKKQIAALSTKFNKIYTLSDAEAKSTVVLGKYSRAFYFKEMGEHPSINYLNVLDKPVLILQGDQDFHVSVDKDFKGYQDLLGEKPNVTFKLYPHLNHLFMPAVYGEILKMKKEYKVAQHVDKKVIQDIAEWIHSV</sequence>
<feature type="domain" description="Serine aminopeptidase S33" evidence="2">
    <location>
        <begin position="53"/>
        <end position="271"/>
    </location>
</feature>
<evidence type="ECO:0000259" key="2">
    <source>
        <dbReference type="Pfam" id="PF12146"/>
    </source>
</evidence>
<dbReference type="GO" id="GO:0006508">
    <property type="term" value="P:proteolysis"/>
    <property type="evidence" value="ECO:0007669"/>
    <property type="project" value="InterPro"/>
</dbReference>
<gene>
    <name evidence="3" type="ORF">DC345_18890</name>
</gene>
<dbReference type="Pfam" id="PF12146">
    <property type="entry name" value="Hydrolase_4"/>
    <property type="match status" value="1"/>
</dbReference>
<dbReference type="GO" id="GO:0004252">
    <property type="term" value="F:serine-type endopeptidase activity"/>
    <property type="evidence" value="ECO:0007669"/>
    <property type="project" value="InterPro"/>
</dbReference>
<dbReference type="SUPFAM" id="SSF53474">
    <property type="entry name" value="alpha/beta-Hydrolases"/>
    <property type="match status" value="1"/>
</dbReference>
<dbReference type="PANTHER" id="PTHR43265:SF1">
    <property type="entry name" value="ESTERASE ESTD"/>
    <property type="match status" value="1"/>
</dbReference>
<evidence type="ECO:0000256" key="1">
    <source>
        <dbReference type="ARBA" id="ARBA00022801"/>
    </source>
</evidence>
<dbReference type="AlphaFoldDB" id="A0A329QMM8"/>
<dbReference type="InterPro" id="IPR029058">
    <property type="entry name" value="AB_hydrolase_fold"/>
</dbReference>